<dbReference type="EMBL" id="JAGIZQ010000005">
    <property type="protein sequence ID" value="KAH6627400.1"/>
    <property type="molecule type" value="Genomic_DNA"/>
</dbReference>
<reference evidence="1 2" key="1">
    <citation type="journal article" date="2021" name="Nat. Commun.">
        <title>Genetic determinants of endophytism in the Arabidopsis root mycobiome.</title>
        <authorList>
            <person name="Mesny F."/>
            <person name="Miyauchi S."/>
            <person name="Thiergart T."/>
            <person name="Pickel B."/>
            <person name="Atanasova L."/>
            <person name="Karlsson M."/>
            <person name="Huettel B."/>
            <person name="Barry K.W."/>
            <person name="Haridas S."/>
            <person name="Chen C."/>
            <person name="Bauer D."/>
            <person name="Andreopoulos W."/>
            <person name="Pangilinan J."/>
            <person name="LaButti K."/>
            <person name="Riley R."/>
            <person name="Lipzen A."/>
            <person name="Clum A."/>
            <person name="Drula E."/>
            <person name="Henrissat B."/>
            <person name="Kohler A."/>
            <person name="Grigoriev I.V."/>
            <person name="Martin F.M."/>
            <person name="Hacquard S."/>
        </authorList>
    </citation>
    <scope>NUCLEOTIDE SEQUENCE [LARGE SCALE GENOMIC DNA]</scope>
    <source>
        <strain evidence="1 2">MPI-SDFR-AT-0079</strain>
    </source>
</reference>
<gene>
    <name evidence="1" type="ORF">F5144DRAFT_513840</name>
</gene>
<accession>A0ACB7P2I1</accession>
<sequence>MASTRPIFPPTRERNTIPEPGPEGVIKDSFTLPTLLVFGGLAQAAVSLVLPSRYALVPLAFLLGRAVILTARDLASPAAVASRKGTVPGRVSAHLPNVSYDPQRSEKASPFSPTPADKGVVVLHLGARYNHPLGMLGPGAQEFTQQFLACSQEVVDHAKEYGCISSTMWRGDEASSNNTVLAIFYFRDMEGLDRFSHGPLHKKAWNWYNSQFVKKWGYSHIGIYHEAFWAPAGAYESIYVNMPRVLMGAGDASIKNEATGEEEWVRTVVDASTPVWRTQHSRLGKRIKQIEEAAAGI</sequence>
<protein>
    <submittedName>
        <fullName evidence="1">Uncharacterized protein</fullName>
    </submittedName>
</protein>
<comment type="caution">
    <text evidence="1">The sequence shown here is derived from an EMBL/GenBank/DDBJ whole genome shotgun (WGS) entry which is preliminary data.</text>
</comment>
<organism evidence="1 2">
    <name type="scientific">Chaetomium tenue</name>
    <dbReference type="NCBI Taxonomy" id="1854479"/>
    <lineage>
        <taxon>Eukaryota</taxon>
        <taxon>Fungi</taxon>
        <taxon>Dikarya</taxon>
        <taxon>Ascomycota</taxon>
        <taxon>Pezizomycotina</taxon>
        <taxon>Sordariomycetes</taxon>
        <taxon>Sordariomycetidae</taxon>
        <taxon>Sordariales</taxon>
        <taxon>Chaetomiaceae</taxon>
        <taxon>Chaetomium</taxon>
    </lineage>
</organism>
<proteinExistence type="predicted"/>
<dbReference type="Proteomes" id="UP000724584">
    <property type="component" value="Unassembled WGS sequence"/>
</dbReference>
<evidence type="ECO:0000313" key="2">
    <source>
        <dbReference type="Proteomes" id="UP000724584"/>
    </source>
</evidence>
<name>A0ACB7P2I1_9PEZI</name>
<evidence type="ECO:0000313" key="1">
    <source>
        <dbReference type="EMBL" id="KAH6627400.1"/>
    </source>
</evidence>
<keyword evidence="2" id="KW-1185">Reference proteome</keyword>